<protein>
    <recommendedName>
        <fullName evidence="2">CAAX prenyl protease 2/Lysostaphin resistance protein A-like domain-containing protein</fullName>
    </recommendedName>
</protein>
<dbReference type="Pfam" id="PF02517">
    <property type="entry name" value="Rce1-like"/>
    <property type="match status" value="1"/>
</dbReference>
<feature type="transmembrane region" description="Helical" evidence="1">
    <location>
        <begin position="165"/>
        <end position="185"/>
    </location>
</feature>
<reference evidence="3" key="1">
    <citation type="submission" date="2015-02" db="EMBL/GenBank/DDBJ databases">
        <title>A novel member of the family Ruminococcaceae isolated from human feces.</title>
        <authorList>
            <person name="Shkoporov A.N."/>
            <person name="Chaplin A.V."/>
            <person name="Motuzova O.V."/>
            <person name="Kafarskaia L.I."/>
            <person name="Khokhlova E.V."/>
            <person name="Efimov B.A."/>
        </authorList>
    </citation>
    <scope>NUCLEOTIDE SEQUENCE [LARGE SCALE GENOMIC DNA]</scope>
    <source>
        <strain evidence="3">585-1</strain>
    </source>
</reference>
<evidence type="ECO:0000313" key="3">
    <source>
        <dbReference type="EMBL" id="KJF40191.1"/>
    </source>
</evidence>
<feature type="domain" description="CAAX prenyl protease 2/Lysostaphin resistance protein A-like" evidence="2">
    <location>
        <begin position="112"/>
        <end position="205"/>
    </location>
</feature>
<dbReference type="PANTHER" id="PTHR39430:SF1">
    <property type="entry name" value="PROTEASE"/>
    <property type="match status" value="1"/>
</dbReference>
<dbReference type="AlphaFoldDB" id="A0A0D8J0Z3"/>
<accession>A0A0D8J0Z3</accession>
<evidence type="ECO:0000259" key="2">
    <source>
        <dbReference type="Pfam" id="PF02517"/>
    </source>
</evidence>
<dbReference type="Proteomes" id="UP000032483">
    <property type="component" value="Unassembled WGS sequence"/>
</dbReference>
<feature type="transmembrane region" description="Helical" evidence="1">
    <location>
        <begin position="192"/>
        <end position="213"/>
    </location>
</feature>
<feature type="transmembrane region" description="Helical" evidence="1">
    <location>
        <begin position="31"/>
        <end position="53"/>
    </location>
</feature>
<dbReference type="GO" id="GO:0004175">
    <property type="term" value="F:endopeptidase activity"/>
    <property type="evidence" value="ECO:0007669"/>
    <property type="project" value="UniProtKB-ARBA"/>
</dbReference>
<proteinExistence type="predicted"/>
<dbReference type="EMBL" id="JXXK01000009">
    <property type="protein sequence ID" value="KJF40191.1"/>
    <property type="molecule type" value="Genomic_DNA"/>
</dbReference>
<comment type="caution">
    <text evidence="3">The sequence shown here is derived from an EMBL/GenBank/DDBJ whole genome shotgun (WGS) entry which is preliminary data.</text>
</comment>
<dbReference type="InterPro" id="IPR003675">
    <property type="entry name" value="Rce1/LyrA-like_dom"/>
</dbReference>
<feature type="transmembrane region" description="Helical" evidence="1">
    <location>
        <begin position="74"/>
        <end position="93"/>
    </location>
</feature>
<keyword evidence="1" id="KW-1133">Transmembrane helix</keyword>
<keyword evidence="1" id="KW-0812">Transmembrane</keyword>
<evidence type="ECO:0000313" key="4">
    <source>
        <dbReference type="Proteomes" id="UP000032483"/>
    </source>
</evidence>
<name>A0A0D8J0Z3_9FIRM</name>
<keyword evidence="1" id="KW-0472">Membrane</keyword>
<organism evidence="3 4">
    <name type="scientific">Ruthenibacterium lactatiformans</name>
    <dbReference type="NCBI Taxonomy" id="1550024"/>
    <lineage>
        <taxon>Bacteria</taxon>
        <taxon>Bacillati</taxon>
        <taxon>Bacillota</taxon>
        <taxon>Clostridia</taxon>
        <taxon>Eubacteriales</taxon>
        <taxon>Oscillospiraceae</taxon>
        <taxon>Ruthenibacterium</taxon>
    </lineage>
</organism>
<gene>
    <name evidence="3" type="ORF">TQ39_08265</name>
</gene>
<feature type="transmembrane region" description="Helical" evidence="1">
    <location>
        <begin position="105"/>
        <end position="128"/>
    </location>
</feature>
<sequence>MGLLALVILAAAQLGAQLLASLPLMVGAPVWLGNVLAGVLYAALGVAGLLLLCGKGLRVTPEECRFAPVRLRPVWAASAVLMPALAAGALLCQPGHWQAGSAEDAAAVAAGAVFFFGAGTGIVEEAVFRGVLMTAVERRWNKTAAVLGPSLAFALLHVLGRELSFAGILQLLAAGTAVGLLFSLVAYESGTVWCGAAMHAVWNMVMIGGVLHIGPEPDGYALLNYVLDSASPLVTGGDFGVEASLPSIAVYLGFSALALVRLKRSKAFAHTA</sequence>
<evidence type="ECO:0000256" key="1">
    <source>
        <dbReference type="SAM" id="Phobius"/>
    </source>
</evidence>
<keyword evidence="4" id="KW-1185">Reference proteome</keyword>
<dbReference type="GO" id="GO:0080120">
    <property type="term" value="P:CAAX-box protein maturation"/>
    <property type="evidence" value="ECO:0007669"/>
    <property type="project" value="UniProtKB-ARBA"/>
</dbReference>
<dbReference type="PANTHER" id="PTHR39430">
    <property type="entry name" value="MEMBRANE-ASSOCIATED PROTEASE-RELATED"/>
    <property type="match status" value="1"/>
</dbReference>
<feature type="transmembrane region" description="Helical" evidence="1">
    <location>
        <begin position="140"/>
        <end position="159"/>
    </location>
</feature>
<feature type="transmembrane region" description="Helical" evidence="1">
    <location>
        <begin position="243"/>
        <end position="262"/>
    </location>
</feature>